<gene>
    <name evidence="2" type="ORF">BET99_05695</name>
</gene>
<sequence length="303" mass="34415">MKEEAQVSEKFTRYNAELTTRTRIVIGMGLRGFSNLIKFNKKSGWNLALVFLIYLWSIVFFVLMASENSTYPCDKLTSEFKYCQPIAYYGDMGLGGVRLFLVTLAAIASGGLIANDMNDKSLHLYLSRPISRLDYLIARFIPIFLLLLFVTVLPNMITFITQWSSAGLEFDWIMKHKWLMFGIITQGIFYSASYSIIGLTFSTLINREYRAAGAFFLFVYGTNIIVEIFHLFVGDDRVLLLSVTHLLDIVSFEIFGSEYYFTSLGQLKGIELSNLEIFGTLTLVIGGCGLFVNWMISQMEANK</sequence>
<keyword evidence="1" id="KW-1133">Transmembrane helix</keyword>
<dbReference type="AlphaFoldDB" id="A0A1J5TNU5"/>
<feature type="transmembrane region" description="Helical" evidence="1">
    <location>
        <begin position="45"/>
        <end position="66"/>
    </location>
</feature>
<name>A0A1J5TNU5_9ARCH</name>
<dbReference type="GO" id="GO:0140359">
    <property type="term" value="F:ABC-type transporter activity"/>
    <property type="evidence" value="ECO:0007669"/>
    <property type="project" value="InterPro"/>
</dbReference>
<feature type="transmembrane region" description="Helical" evidence="1">
    <location>
        <begin position="135"/>
        <end position="158"/>
    </location>
</feature>
<feature type="transmembrane region" description="Helical" evidence="1">
    <location>
        <begin position="211"/>
        <end position="232"/>
    </location>
</feature>
<organism evidence="2 3">
    <name type="scientific">Marine Group III euryarchaeote CG-Epi2</name>
    <dbReference type="NCBI Taxonomy" id="1888996"/>
    <lineage>
        <taxon>Archaea</taxon>
        <taxon>Methanobacteriati</taxon>
        <taxon>Thermoplasmatota</taxon>
        <taxon>Thermoplasmata</taxon>
        <taxon>Candidatus Thermoprofundales</taxon>
    </lineage>
</organism>
<feature type="transmembrane region" description="Helical" evidence="1">
    <location>
        <begin position="178"/>
        <end position="199"/>
    </location>
</feature>
<evidence type="ECO:0000256" key="1">
    <source>
        <dbReference type="SAM" id="Phobius"/>
    </source>
</evidence>
<feature type="transmembrane region" description="Helical" evidence="1">
    <location>
        <begin position="86"/>
        <end position="114"/>
    </location>
</feature>
<comment type="caution">
    <text evidence="2">The sequence shown here is derived from an EMBL/GenBank/DDBJ whole genome shotgun (WGS) entry which is preliminary data.</text>
</comment>
<dbReference type="Pfam" id="PF12679">
    <property type="entry name" value="ABC2_membrane_2"/>
    <property type="match status" value="1"/>
</dbReference>
<evidence type="ECO:0000313" key="3">
    <source>
        <dbReference type="Proteomes" id="UP000183615"/>
    </source>
</evidence>
<keyword evidence="1" id="KW-0812">Transmembrane</keyword>
<dbReference type="GO" id="GO:0005886">
    <property type="term" value="C:plasma membrane"/>
    <property type="evidence" value="ECO:0007669"/>
    <property type="project" value="UniProtKB-SubCell"/>
</dbReference>
<evidence type="ECO:0008006" key="4">
    <source>
        <dbReference type="Google" id="ProtNLM"/>
    </source>
</evidence>
<protein>
    <recommendedName>
        <fullName evidence="4">ABC-2 type transporter domain-containing protein</fullName>
    </recommendedName>
</protein>
<reference evidence="2 3" key="1">
    <citation type="submission" date="2016-08" db="EMBL/GenBank/DDBJ databases">
        <title>New Insights into Marine Group III Euryarchaeota, from dark to light.</title>
        <authorList>
            <person name="Haro-Moreno J.M."/>
            <person name="Rodriguez-Valera F."/>
            <person name="Lopez-Garcia P."/>
            <person name="Moreira D."/>
            <person name="Martin-Cuadrado A.B."/>
        </authorList>
    </citation>
    <scope>NUCLEOTIDE SEQUENCE [LARGE SCALE GENOMIC DNA]</scope>
    <source>
        <strain evidence="2">CG-Epi2</strain>
    </source>
</reference>
<keyword evidence="1" id="KW-0472">Membrane</keyword>
<accession>A0A1J5TNU5</accession>
<proteinExistence type="predicted"/>
<dbReference type="Proteomes" id="UP000183615">
    <property type="component" value="Unassembled WGS sequence"/>
</dbReference>
<feature type="transmembrane region" description="Helical" evidence="1">
    <location>
        <begin position="277"/>
        <end position="296"/>
    </location>
</feature>
<dbReference type="EMBL" id="MIYZ01000033">
    <property type="protein sequence ID" value="OIR21859.1"/>
    <property type="molecule type" value="Genomic_DNA"/>
</dbReference>
<evidence type="ECO:0000313" key="2">
    <source>
        <dbReference type="EMBL" id="OIR21859.1"/>
    </source>
</evidence>